<dbReference type="Proteomes" id="UP001054945">
    <property type="component" value="Unassembled WGS sequence"/>
</dbReference>
<evidence type="ECO:0000313" key="1">
    <source>
        <dbReference type="EMBL" id="GIY66771.1"/>
    </source>
</evidence>
<evidence type="ECO:0000313" key="2">
    <source>
        <dbReference type="Proteomes" id="UP001054945"/>
    </source>
</evidence>
<sequence length="134" mass="15865">MRPELFSKWKKLCEIFLLVEFELGNVAWIEKLRENIRLRKGAMQSDKKSIRKKQLDAKLKCLRELTNKWTPGDEIIQGTVVAENDRKCMAATEMLVLDIVTIFKRFRHMFKEESFFIDTYVPTLIGKNKKFFSS</sequence>
<reference evidence="1 2" key="1">
    <citation type="submission" date="2021-06" db="EMBL/GenBank/DDBJ databases">
        <title>Caerostris extrusa draft genome.</title>
        <authorList>
            <person name="Kono N."/>
            <person name="Arakawa K."/>
        </authorList>
    </citation>
    <scope>NUCLEOTIDE SEQUENCE [LARGE SCALE GENOMIC DNA]</scope>
</reference>
<dbReference type="AlphaFoldDB" id="A0AAV4V8U9"/>
<accession>A0AAV4V8U9</accession>
<proteinExistence type="predicted"/>
<name>A0AAV4V8U9_CAEEX</name>
<comment type="caution">
    <text evidence="1">The sequence shown here is derived from an EMBL/GenBank/DDBJ whole genome shotgun (WGS) entry which is preliminary data.</text>
</comment>
<protein>
    <submittedName>
        <fullName evidence="1">Uncharacterized protein</fullName>
    </submittedName>
</protein>
<gene>
    <name evidence="1" type="ORF">CEXT_607391</name>
</gene>
<keyword evidence="2" id="KW-1185">Reference proteome</keyword>
<dbReference type="EMBL" id="BPLR01014151">
    <property type="protein sequence ID" value="GIY66771.1"/>
    <property type="molecule type" value="Genomic_DNA"/>
</dbReference>
<organism evidence="1 2">
    <name type="scientific">Caerostris extrusa</name>
    <name type="common">Bark spider</name>
    <name type="synonym">Caerostris bankana</name>
    <dbReference type="NCBI Taxonomy" id="172846"/>
    <lineage>
        <taxon>Eukaryota</taxon>
        <taxon>Metazoa</taxon>
        <taxon>Ecdysozoa</taxon>
        <taxon>Arthropoda</taxon>
        <taxon>Chelicerata</taxon>
        <taxon>Arachnida</taxon>
        <taxon>Araneae</taxon>
        <taxon>Araneomorphae</taxon>
        <taxon>Entelegynae</taxon>
        <taxon>Araneoidea</taxon>
        <taxon>Araneidae</taxon>
        <taxon>Caerostris</taxon>
    </lineage>
</organism>